<dbReference type="AlphaFoldDB" id="A0AAD7C5A6"/>
<gene>
    <name evidence="2" type="ORF">FB45DRAFT_1134418</name>
</gene>
<dbReference type="EMBL" id="JARKIF010000005">
    <property type="protein sequence ID" value="KAJ7639204.1"/>
    <property type="molecule type" value="Genomic_DNA"/>
</dbReference>
<keyword evidence="3" id="KW-1185">Reference proteome</keyword>
<organism evidence="2 3">
    <name type="scientific">Roridomyces roridus</name>
    <dbReference type="NCBI Taxonomy" id="1738132"/>
    <lineage>
        <taxon>Eukaryota</taxon>
        <taxon>Fungi</taxon>
        <taxon>Dikarya</taxon>
        <taxon>Basidiomycota</taxon>
        <taxon>Agaricomycotina</taxon>
        <taxon>Agaricomycetes</taxon>
        <taxon>Agaricomycetidae</taxon>
        <taxon>Agaricales</taxon>
        <taxon>Marasmiineae</taxon>
        <taxon>Mycenaceae</taxon>
        <taxon>Roridomyces</taxon>
    </lineage>
</organism>
<reference evidence="2" key="1">
    <citation type="submission" date="2023-03" db="EMBL/GenBank/DDBJ databases">
        <title>Massive genome expansion in bonnet fungi (Mycena s.s.) driven by repeated elements and novel gene families across ecological guilds.</title>
        <authorList>
            <consortium name="Lawrence Berkeley National Laboratory"/>
            <person name="Harder C.B."/>
            <person name="Miyauchi S."/>
            <person name="Viragh M."/>
            <person name="Kuo A."/>
            <person name="Thoen E."/>
            <person name="Andreopoulos B."/>
            <person name="Lu D."/>
            <person name="Skrede I."/>
            <person name="Drula E."/>
            <person name="Henrissat B."/>
            <person name="Morin E."/>
            <person name="Kohler A."/>
            <person name="Barry K."/>
            <person name="LaButti K."/>
            <person name="Morin E."/>
            <person name="Salamov A."/>
            <person name="Lipzen A."/>
            <person name="Mereny Z."/>
            <person name="Hegedus B."/>
            <person name="Baldrian P."/>
            <person name="Stursova M."/>
            <person name="Weitz H."/>
            <person name="Taylor A."/>
            <person name="Grigoriev I.V."/>
            <person name="Nagy L.G."/>
            <person name="Martin F."/>
            <person name="Kauserud H."/>
        </authorList>
    </citation>
    <scope>NUCLEOTIDE SEQUENCE</scope>
    <source>
        <strain evidence="2">9284</strain>
    </source>
</reference>
<feature type="region of interest" description="Disordered" evidence="1">
    <location>
        <begin position="597"/>
        <end position="621"/>
    </location>
</feature>
<protein>
    <recommendedName>
        <fullName evidence="4">F-box domain-containing protein</fullName>
    </recommendedName>
</protein>
<evidence type="ECO:0000313" key="2">
    <source>
        <dbReference type="EMBL" id="KAJ7639204.1"/>
    </source>
</evidence>
<proteinExistence type="predicted"/>
<comment type="caution">
    <text evidence="2">The sequence shown here is derived from an EMBL/GenBank/DDBJ whole genome shotgun (WGS) entry which is preliminary data.</text>
</comment>
<name>A0AAD7C5A6_9AGAR</name>
<evidence type="ECO:0008006" key="4">
    <source>
        <dbReference type="Google" id="ProtNLM"/>
    </source>
</evidence>
<accession>A0AAD7C5A6</accession>
<evidence type="ECO:0000313" key="3">
    <source>
        <dbReference type="Proteomes" id="UP001221142"/>
    </source>
</evidence>
<evidence type="ECO:0000256" key="1">
    <source>
        <dbReference type="SAM" id="MobiDB-lite"/>
    </source>
</evidence>
<feature type="compositionally biased region" description="Acidic residues" evidence="1">
    <location>
        <begin position="422"/>
        <end position="439"/>
    </location>
</feature>
<dbReference type="Proteomes" id="UP001221142">
    <property type="component" value="Unassembled WGS sequence"/>
</dbReference>
<feature type="region of interest" description="Disordered" evidence="1">
    <location>
        <begin position="406"/>
        <end position="455"/>
    </location>
</feature>
<sequence>MSNSTLPTEVWRISWQNASSKDLKSLAESCRLFRDICQPFLFRNLTLLTPTTPELALSTKGHEKIKAHLTRIRERLSGIAFSVHLAPMVNSCVYGTVGSEAVTHNLRTGSEDSKEEVIALLDALDKLFNDLIGAFINLTTLIIDGFPLKDEFCARLKTLPRLHHVHLNACVPSCSSSDLEIKDFSIDMLYMDWHDNLPEGYHILSPAKLETVSLRAPIAARALLSVFVGNSAPFPRLVSLAIPVENDQRELFYQFLELCPELLSLNLDVPHAFASGVVVPPTSIPLLQDFRGPSDMIAMIVPGRPIKKLTIDLSEPPDLDDTFTGMRRPMAQELLDEVLLQASKSSATLVDLCLPIVPLNSGFLRLVSELFPKLKRLLFFLQNNAFTMEGHSNQDETGQVMDIHDDDEDEDWQPFDASAGDGDQEGGEDGPGEGDEDDGGPMPGPFTMQPQLINPLAPIPPGTVGVLGFGFNIGTVTEEQLEQVHEAFLAAEAKLEEEEEDRVCDVDASSVYSNASDTEYDDEPAQLHEDIELESYNHFLISLANGAIPLPRRIRRLEIGHNPLCAQEKPMPDADISSAVENLGLLYPKLTTVRAGQTPRSWKRNAGDGSWKAPQPEPERRPMFVMGHHGPMMPMPMPMLS</sequence>